<organism evidence="1">
    <name type="scientific">human gut metagenome</name>
    <dbReference type="NCBI Taxonomy" id="408170"/>
    <lineage>
        <taxon>unclassified sequences</taxon>
        <taxon>metagenomes</taxon>
        <taxon>organismal metagenomes</taxon>
    </lineage>
</organism>
<dbReference type="Pfam" id="PF06834">
    <property type="entry name" value="TraU"/>
    <property type="match status" value="1"/>
</dbReference>
<reference evidence="1" key="1">
    <citation type="submission" date="2013-12" db="EMBL/GenBank/DDBJ databases">
        <title>A Varibaculum cambriense genome reconstructed from a premature infant gut community with otherwise low bacterial novelty that shifts toward anaerobic metabolism during the third week of life.</title>
        <authorList>
            <person name="Brown C.T."/>
            <person name="Sharon I."/>
            <person name="Thomas B.C."/>
            <person name="Castelle C.J."/>
            <person name="Morowitz M.J."/>
            <person name="Banfield J.F."/>
        </authorList>
    </citation>
    <scope>NUCLEOTIDE SEQUENCE</scope>
</reference>
<feature type="non-terminal residue" evidence="1">
    <location>
        <position position="67"/>
    </location>
</feature>
<sequence>PITDICWSCIFPLSLGSIKVSQGKVPDTANPSMPIQICPAPPPLFRRIGLAIGYWEPMALTDVTRSP</sequence>
<name>W1YJK4_9ZZZZ</name>
<evidence type="ECO:0000313" key="1">
    <source>
        <dbReference type="EMBL" id="ETJ42536.1"/>
    </source>
</evidence>
<feature type="non-terminal residue" evidence="1">
    <location>
        <position position="1"/>
    </location>
</feature>
<proteinExistence type="predicted"/>
<dbReference type="AlphaFoldDB" id="W1YJK4"/>
<protein>
    <submittedName>
        <fullName evidence="1">Protein traU</fullName>
    </submittedName>
</protein>
<comment type="caution">
    <text evidence="1">The sequence shown here is derived from an EMBL/GenBank/DDBJ whole genome shotgun (WGS) entry which is preliminary data.</text>
</comment>
<accession>W1YJK4</accession>
<dbReference type="EMBL" id="AZMM01003492">
    <property type="protein sequence ID" value="ETJ42536.1"/>
    <property type="molecule type" value="Genomic_DNA"/>
</dbReference>
<gene>
    <name evidence="1" type="ORF">Q604_UNBC03492G0001</name>
</gene>
<dbReference type="InterPro" id="IPR009649">
    <property type="entry name" value="TraU"/>
</dbReference>